<dbReference type="InterPro" id="IPR028098">
    <property type="entry name" value="Glyco_trans_4-like_N"/>
</dbReference>
<dbReference type="Pfam" id="PF13439">
    <property type="entry name" value="Glyco_transf_4"/>
    <property type="match status" value="1"/>
</dbReference>
<dbReference type="EMBL" id="ABVQ01000037">
    <property type="protein sequence ID" value="EEC55878.1"/>
    <property type="molecule type" value="Genomic_DNA"/>
</dbReference>
<evidence type="ECO:0000313" key="4">
    <source>
        <dbReference type="Proteomes" id="UP000003136"/>
    </source>
</evidence>
<comment type="caution">
    <text evidence="3">The sequence shown here is derived from an EMBL/GenBank/DDBJ whole genome shotgun (WGS) entry which is preliminary data.</text>
</comment>
<proteinExistence type="predicted"/>
<dbReference type="eggNOG" id="COG0297">
    <property type="taxonomic scope" value="Bacteria"/>
</dbReference>
<dbReference type="GO" id="GO:0016757">
    <property type="term" value="F:glycosyltransferase activity"/>
    <property type="evidence" value="ECO:0007669"/>
    <property type="project" value="InterPro"/>
</dbReference>
<organism evidence="3 4">
    <name type="scientific">[Bacteroides] pectinophilus ATCC 43243</name>
    <dbReference type="NCBI Taxonomy" id="483218"/>
    <lineage>
        <taxon>Bacteria</taxon>
        <taxon>Bacillati</taxon>
        <taxon>Bacillota</taxon>
        <taxon>Clostridia</taxon>
        <taxon>Eubacteriales</taxon>
    </lineage>
</organism>
<reference evidence="3 4" key="1">
    <citation type="submission" date="2008-11" db="EMBL/GenBank/DDBJ databases">
        <title>Draft genome sequence of Bacteroides pectinophilus (ATCC 43243).</title>
        <authorList>
            <person name="Sudarsanam P."/>
            <person name="Ley R."/>
            <person name="Guruge J."/>
            <person name="Turnbaugh P.J."/>
            <person name="Mahowald M."/>
            <person name="Liep D."/>
            <person name="Gordon J."/>
        </authorList>
    </citation>
    <scope>NUCLEOTIDE SEQUENCE [LARGE SCALE GENOMIC DNA]</scope>
    <source>
        <strain evidence="3 4">ATCC 43243</strain>
    </source>
</reference>
<reference evidence="3 4" key="2">
    <citation type="submission" date="2008-11" db="EMBL/GenBank/DDBJ databases">
        <authorList>
            <person name="Fulton L."/>
            <person name="Clifton S."/>
            <person name="Fulton B."/>
            <person name="Xu J."/>
            <person name="Minx P."/>
            <person name="Pepin K.H."/>
            <person name="Johnson M."/>
            <person name="Bhonagiri V."/>
            <person name="Nash W.E."/>
            <person name="Mardis E.R."/>
            <person name="Wilson R.K."/>
        </authorList>
    </citation>
    <scope>NUCLEOTIDE SEQUENCE [LARGE SCALE GENOMIC DNA]</scope>
    <source>
        <strain evidence="3 4">ATCC 43243</strain>
    </source>
</reference>
<feature type="domain" description="Glycosyltransferase subfamily 4-like N-terminal" evidence="2">
    <location>
        <begin position="21"/>
        <end position="224"/>
    </location>
</feature>
<dbReference type="SUPFAM" id="SSF53756">
    <property type="entry name" value="UDP-Glycosyltransferase/glycogen phosphorylase"/>
    <property type="match status" value="1"/>
</dbReference>
<keyword evidence="4" id="KW-1185">Reference proteome</keyword>
<name>B7AUI7_9FIRM</name>
<dbReference type="AlphaFoldDB" id="B7AUI7"/>
<dbReference type="HOGENOM" id="CLU_009583_28_3_9"/>
<dbReference type="Proteomes" id="UP000003136">
    <property type="component" value="Unassembled WGS sequence"/>
</dbReference>
<dbReference type="Gene3D" id="3.40.50.2000">
    <property type="entry name" value="Glycogen Phosphorylase B"/>
    <property type="match status" value="2"/>
</dbReference>
<dbReference type="Pfam" id="PF00534">
    <property type="entry name" value="Glycos_transf_1"/>
    <property type="match status" value="1"/>
</dbReference>
<accession>B7AUI7</accession>
<dbReference type="STRING" id="483218.BACPEC_02385"/>
<dbReference type="PANTHER" id="PTHR12526">
    <property type="entry name" value="GLYCOSYLTRANSFERASE"/>
    <property type="match status" value="1"/>
</dbReference>
<evidence type="ECO:0000259" key="2">
    <source>
        <dbReference type="Pfam" id="PF13439"/>
    </source>
</evidence>
<evidence type="ECO:0008006" key="5">
    <source>
        <dbReference type="Google" id="ProtNLM"/>
    </source>
</evidence>
<sequence>MTVDWRVVMKVLYLNNIYQGGGAEKVTRQLYYGMKNIGVESYLLTGYDDGIETAAGDSNIEALYSGRYAKECAVLRGCLHNNALPVNKRLRKKLCAMIEENDIDVLHINNAHGNYIGIEDIAYLSEYVKVVWTLHDMWAVTGHCAHAFDCTGWKTMECGRCENKRTYPAFYYNNIKAVHKKKKDSFTGHGITFVTPSDWLAGICRQSYLKNEHIITINNGVDMSEFGICDRQELKKRYNVPAGKKVILFAAANLNNEYKGFSYLAQALDKLDNKSDYYLLVIGQGLGDSVISQEFGIKEFGYVSTTAMMNEIYAMADVFIIPSVAENFPCVALEALASGTPVIGSDAGGIPEIVSKDVGWIFPSRDSAALAQTISSAFSNTKQLDMMRPACRHRAEKLYTLDGMLEKYKCLYEELCRNNA</sequence>
<evidence type="ECO:0000259" key="1">
    <source>
        <dbReference type="Pfam" id="PF00534"/>
    </source>
</evidence>
<feature type="domain" description="Glycosyl transferase family 1" evidence="1">
    <location>
        <begin position="230"/>
        <end position="392"/>
    </location>
</feature>
<gene>
    <name evidence="3" type="ORF">BACPEC_02385</name>
</gene>
<protein>
    <recommendedName>
        <fullName evidence="5">Glycosyltransferase subfamily 4-like N-terminal domain-containing protein</fullName>
    </recommendedName>
</protein>
<dbReference type="InterPro" id="IPR001296">
    <property type="entry name" value="Glyco_trans_1"/>
</dbReference>
<evidence type="ECO:0000313" key="3">
    <source>
        <dbReference type="EMBL" id="EEC55878.1"/>
    </source>
</evidence>